<gene>
    <name evidence="7" type="ORF">DEM34_13900</name>
</gene>
<keyword evidence="4 6" id="KW-1133">Transmembrane helix</keyword>
<dbReference type="OrthoDB" id="9789940at2"/>
<dbReference type="CDD" id="cd06662">
    <property type="entry name" value="SURF1"/>
    <property type="match status" value="1"/>
</dbReference>
<dbReference type="InterPro" id="IPR045214">
    <property type="entry name" value="Surf1/Surf4"/>
</dbReference>
<sequence length="248" mass="27517">MTIAGYEFRPRLVPTLAYVVVLALLLGLGFWQLERAEQKREALAARAAAARAPVLELNRAPASLAEHRYRRARASGRYDGEHQFLLDNQVRDGEAGYRVLTPLRLEGSTGAVLVDRGWVPVGPDRSQLPAIPAPDGARTVSGRIARGPVVALRLGEPAAENRSWPRRIQYLDFDYIAHALPYPVEGYLLRETPEGEGAVAARAPRDAWRFGPERHEGYAVQWFALAAALTLIWIGVNSHRQREDGKQT</sequence>
<evidence type="ECO:0000256" key="3">
    <source>
        <dbReference type="ARBA" id="ARBA00022692"/>
    </source>
</evidence>
<evidence type="ECO:0000256" key="4">
    <source>
        <dbReference type="ARBA" id="ARBA00022989"/>
    </source>
</evidence>
<dbReference type="RefSeq" id="WP_109679430.1">
    <property type="nucleotide sequence ID" value="NZ_CP086615.1"/>
</dbReference>
<accession>A0A2U2MYS8</accession>
<comment type="subcellular location">
    <subcellularLocation>
        <location evidence="6">Cell membrane</location>
        <topology evidence="6">Multi-pass membrane protein</topology>
    </subcellularLocation>
    <subcellularLocation>
        <location evidence="1">Membrane</location>
    </subcellularLocation>
</comment>
<dbReference type="AlphaFoldDB" id="A0A2U2MYS8"/>
<dbReference type="Pfam" id="PF02104">
    <property type="entry name" value="SURF1"/>
    <property type="match status" value="1"/>
</dbReference>
<comment type="similarity">
    <text evidence="2 6">Belongs to the SURF1 family.</text>
</comment>
<evidence type="ECO:0000256" key="2">
    <source>
        <dbReference type="ARBA" id="ARBA00007165"/>
    </source>
</evidence>
<dbReference type="EMBL" id="QFFI01000024">
    <property type="protein sequence ID" value="PWG61952.1"/>
    <property type="molecule type" value="Genomic_DNA"/>
</dbReference>
<proteinExistence type="inferred from homology"/>
<keyword evidence="3 6" id="KW-0812">Transmembrane</keyword>
<dbReference type="Proteomes" id="UP000245474">
    <property type="component" value="Unassembled WGS sequence"/>
</dbReference>
<evidence type="ECO:0000313" key="7">
    <source>
        <dbReference type="EMBL" id="PWG61952.1"/>
    </source>
</evidence>
<dbReference type="PANTHER" id="PTHR23427:SF2">
    <property type="entry name" value="SURFEIT LOCUS PROTEIN 1"/>
    <property type="match status" value="1"/>
</dbReference>
<evidence type="ECO:0000256" key="5">
    <source>
        <dbReference type="ARBA" id="ARBA00023136"/>
    </source>
</evidence>
<name>A0A2U2MYS8_9GAMM</name>
<keyword evidence="6" id="KW-1003">Cell membrane</keyword>
<keyword evidence="8" id="KW-1185">Reference proteome</keyword>
<organism evidence="7 8">
    <name type="scientific">Sediminicurvatus halobius</name>
    <dbReference type="NCBI Taxonomy" id="2182432"/>
    <lineage>
        <taxon>Bacteria</taxon>
        <taxon>Pseudomonadati</taxon>
        <taxon>Pseudomonadota</taxon>
        <taxon>Gammaproteobacteria</taxon>
        <taxon>Chromatiales</taxon>
        <taxon>Ectothiorhodospiraceae</taxon>
        <taxon>Sediminicurvatus</taxon>
    </lineage>
</organism>
<feature type="transmembrane region" description="Helical" evidence="6">
    <location>
        <begin position="12"/>
        <end position="31"/>
    </location>
</feature>
<dbReference type="PROSITE" id="PS50895">
    <property type="entry name" value="SURF1"/>
    <property type="match status" value="1"/>
</dbReference>
<comment type="caution">
    <text evidence="7">The sequence shown here is derived from an EMBL/GenBank/DDBJ whole genome shotgun (WGS) entry which is preliminary data.</text>
</comment>
<keyword evidence="5 6" id="KW-0472">Membrane</keyword>
<feature type="transmembrane region" description="Helical" evidence="6">
    <location>
        <begin position="218"/>
        <end position="236"/>
    </location>
</feature>
<evidence type="ECO:0000256" key="1">
    <source>
        <dbReference type="ARBA" id="ARBA00004370"/>
    </source>
</evidence>
<reference evidence="7 8" key="1">
    <citation type="submission" date="2018-05" db="EMBL/GenBank/DDBJ databases">
        <title>Spiribacter halobius sp. nov., a moderately halophilic bacterium isolated from marine solar saltern.</title>
        <authorList>
            <person name="Zheng W.-S."/>
            <person name="Lu D.-C."/>
            <person name="Du Z.-J."/>
        </authorList>
    </citation>
    <scope>NUCLEOTIDE SEQUENCE [LARGE SCALE GENOMIC DNA]</scope>
    <source>
        <strain evidence="7 8">E85</strain>
    </source>
</reference>
<dbReference type="GO" id="GO:0005886">
    <property type="term" value="C:plasma membrane"/>
    <property type="evidence" value="ECO:0007669"/>
    <property type="project" value="UniProtKB-SubCell"/>
</dbReference>
<protein>
    <recommendedName>
        <fullName evidence="6">SURF1-like protein</fullName>
    </recommendedName>
</protein>
<dbReference type="InterPro" id="IPR002994">
    <property type="entry name" value="Surf1/Shy1"/>
</dbReference>
<evidence type="ECO:0000256" key="6">
    <source>
        <dbReference type="RuleBase" id="RU363076"/>
    </source>
</evidence>
<evidence type="ECO:0000313" key="8">
    <source>
        <dbReference type="Proteomes" id="UP000245474"/>
    </source>
</evidence>
<dbReference type="PANTHER" id="PTHR23427">
    <property type="entry name" value="SURFEIT LOCUS PROTEIN"/>
    <property type="match status" value="1"/>
</dbReference>